<reference evidence="1" key="1">
    <citation type="journal article" date="2014" name="Front. Microbiol.">
        <title>High frequency of phylogenetically diverse reductive dehalogenase-homologous genes in deep subseafloor sedimentary metagenomes.</title>
        <authorList>
            <person name="Kawai M."/>
            <person name="Futagami T."/>
            <person name="Toyoda A."/>
            <person name="Takaki Y."/>
            <person name="Nishi S."/>
            <person name="Hori S."/>
            <person name="Arai W."/>
            <person name="Tsubouchi T."/>
            <person name="Morono Y."/>
            <person name="Uchiyama I."/>
            <person name="Ito T."/>
            <person name="Fujiyama A."/>
            <person name="Inagaki F."/>
            <person name="Takami H."/>
        </authorList>
    </citation>
    <scope>NUCLEOTIDE SEQUENCE</scope>
    <source>
        <strain evidence="1">Expedition CK06-06</strain>
    </source>
</reference>
<organism evidence="1">
    <name type="scientific">marine sediment metagenome</name>
    <dbReference type="NCBI Taxonomy" id="412755"/>
    <lineage>
        <taxon>unclassified sequences</taxon>
        <taxon>metagenomes</taxon>
        <taxon>ecological metagenomes</taxon>
    </lineage>
</organism>
<dbReference type="AlphaFoldDB" id="X1V5Y5"/>
<dbReference type="EMBL" id="BARW01030589">
    <property type="protein sequence ID" value="GAJ07576.1"/>
    <property type="molecule type" value="Genomic_DNA"/>
</dbReference>
<feature type="non-terminal residue" evidence="1">
    <location>
        <position position="1"/>
    </location>
</feature>
<accession>X1V5Y5</accession>
<gene>
    <name evidence="1" type="ORF">S12H4_48869</name>
</gene>
<sequence length="78" mass="8981">KASSARKSSEDICYALMEALNSDPKTIDQLAKEIGSSWGTVWAYLELMDWIQRCPKLGRVKAGKRIEVWRREWGKLPK</sequence>
<name>X1V5Y5_9ZZZZ</name>
<comment type="caution">
    <text evidence="1">The sequence shown here is derived from an EMBL/GenBank/DDBJ whole genome shotgun (WGS) entry which is preliminary data.</text>
</comment>
<protein>
    <recommendedName>
        <fullName evidence="2">Helix-turn-helix type 11 domain-containing protein</fullName>
    </recommendedName>
</protein>
<evidence type="ECO:0008006" key="2">
    <source>
        <dbReference type="Google" id="ProtNLM"/>
    </source>
</evidence>
<evidence type="ECO:0000313" key="1">
    <source>
        <dbReference type="EMBL" id="GAJ07576.1"/>
    </source>
</evidence>
<proteinExistence type="predicted"/>